<dbReference type="GO" id="GO:0006351">
    <property type="term" value="P:DNA-templated transcription"/>
    <property type="evidence" value="ECO:0007669"/>
    <property type="project" value="InterPro"/>
</dbReference>
<dbReference type="GO" id="GO:0008270">
    <property type="term" value="F:zinc ion binding"/>
    <property type="evidence" value="ECO:0007669"/>
    <property type="project" value="InterPro"/>
</dbReference>
<evidence type="ECO:0000256" key="5">
    <source>
        <dbReference type="ARBA" id="ARBA00023125"/>
    </source>
</evidence>
<evidence type="ECO:0000259" key="9">
    <source>
        <dbReference type="PROSITE" id="PS50048"/>
    </source>
</evidence>
<feature type="transmembrane region" description="Helical" evidence="8">
    <location>
        <begin position="519"/>
        <end position="542"/>
    </location>
</feature>
<feature type="domain" description="Zn(2)-C6 fungal-type" evidence="9">
    <location>
        <begin position="26"/>
        <end position="60"/>
    </location>
</feature>
<keyword evidence="6" id="KW-0804">Transcription</keyword>
<keyword evidence="4" id="KW-0805">Transcription regulation</keyword>
<evidence type="ECO:0000256" key="6">
    <source>
        <dbReference type="ARBA" id="ARBA00023163"/>
    </source>
</evidence>
<protein>
    <recommendedName>
        <fullName evidence="9">Zn(2)-C6 fungal-type domain-containing protein</fullName>
    </recommendedName>
</protein>
<dbReference type="InterPro" id="IPR036864">
    <property type="entry name" value="Zn2-C6_fun-type_DNA-bd_sf"/>
</dbReference>
<keyword evidence="8" id="KW-0472">Membrane</keyword>
<organism evidence="10 11">
    <name type="scientific">Cylindrobasidium torrendii FP15055 ss-10</name>
    <dbReference type="NCBI Taxonomy" id="1314674"/>
    <lineage>
        <taxon>Eukaryota</taxon>
        <taxon>Fungi</taxon>
        <taxon>Dikarya</taxon>
        <taxon>Basidiomycota</taxon>
        <taxon>Agaricomycotina</taxon>
        <taxon>Agaricomycetes</taxon>
        <taxon>Agaricomycetidae</taxon>
        <taxon>Agaricales</taxon>
        <taxon>Marasmiineae</taxon>
        <taxon>Physalacriaceae</taxon>
        <taxon>Cylindrobasidium</taxon>
    </lineage>
</organism>
<evidence type="ECO:0000256" key="8">
    <source>
        <dbReference type="SAM" id="Phobius"/>
    </source>
</evidence>
<evidence type="ECO:0000256" key="4">
    <source>
        <dbReference type="ARBA" id="ARBA00023015"/>
    </source>
</evidence>
<dbReference type="OrthoDB" id="2154091at2759"/>
<dbReference type="GO" id="GO:0000981">
    <property type="term" value="F:DNA-binding transcription factor activity, RNA polymerase II-specific"/>
    <property type="evidence" value="ECO:0007669"/>
    <property type="project" value="InterPro"/>
</dbReference>
<dbReference type="SUPFAM" id="SSF57701">
    <property type="entry name" value="Zn2/Cys6 DNA-binding domain"/>
    <property type="match status" value="1"/>
</dbReference>
<dbReference type="GO" id="GO:0003677">
    <property type="term" value="F:DNA binding"/>
    <property type="evidence" value="ECO:0007669"/>
    <property type="project" value="UniProtKB-KW"/>
</dbReference>
<dbReference type="PROSITE" id="PS50048">
    <property type="entry name" value="ZN2_CY6_FUNGAL_2"/>
    <property type="match status" value="1"/>
</dbReference>
<dbReference type="EMBL" id="KN880436">
    <property type="protein sequence ID" value="KIY73318.1"/>
    <property type="molecule type" value="Genomic_DNA"/>
</dbReference>
<evidence type="ECO:0000256" key="3">
    <source>
        <dbReference type="ARBA" id="ARBA00022833"/>
    </source>
</evidence>
<keyword evidence="7" id="KW-0539">Nucleus</keyword>
<evidence type="ECO:0000256" key="2">
    <source>
        <dbReference type="ARBA" id="ARBA00022723"/>
    </source>
</evidence>
<keyword evidence="5" id="KW-0238">DNA-binding</keyword>
<dbReference type="CDD" id="cd00067">
    <property type="entry name" value="GAL4"/>
    <property type="match status" value="1"/>
</dbReference>
<evidence type="ECO:0000313" key="10">
    <source>
        <dbReference type="EMBL" id="KIY73318.1"/>
    </source>
</evidence>
<keyword evidence="8" id="KW-0812">Transmembrane</keyword>
<gene>
    <name evidence="10" type="ORF">CYLTODRAFT_417010</name>
</gene>
<sequence length="711" mass="80070">MNNQPPLPQRTPTARNIRKLPYAPAACSECRRRRVRCDWKVPGPACGTCLQYARADRCMWVATSDVPKVSSRLRQHELQKRCMDLEAIVDWYVQRYGDAGKLEVEASHRPAPDYVFEEHDDADLIESTRKLTVEGIFYGNSAPWHFSTPSPPIPTSRFVMDGAPGHYTLEEGYKDPSFDWSRHLPATSLTRAEHDKMLARFFNFFTGWSLRIVPTLFLRDMYLYIVDANPKPTNYSPMLHNAIVALATAFSDDEEVRKENGVKYAELAKTLMDKECEHPSVATIQALSLLGSIYCSRGNRGFGYACFGMSVSVGQMLGLGLDCSHLVENGTMTQDDVSDREVAYWSGLVMDMCWSLYVGRDCSTPSPKNIPAVPLPSVVPGLDRVLWRHPESGLPEREGYLSTTFQATCRLHVVGRLVLDFITFEDNGAGGMHDEAITAMDDQLNQWKNSLPEVITLASNTLPHVLMVHMLFHLFRILLHRPFFYRRQLSGASNIEHRKICKDAANEIMSILDTWRNLYTLRFVPITIVEVIFTAGTVFLLLHRRRRRSSTANETSTAPPAGMQVDEDPFAFYLSPTTSYPNQLNVMPLGRPSSAVSSASTETTKHADTVKRCIAHLHEISQSIPSALGISDILTRLLDGQVAAQDEDPAVASSAFESLWQNWPPVDSPGYVQDFQAESGYFGADEDWCPWWEDVMRMPMNQEQTDFGMLT</sequence>
<dbReference type="PANTHER" id="PTHR31313">
    <property type="entry name" value="TY1 ENHANCER ACTIVATOR"/>
    <property type="match status" value="1"/>
</dbReference>
<keyword evidence="3" id="KW-0862">Zinc</keyword>
<keyword evidence="2" id="KW-0479">Metal-binding</keyword>
<dbReference type="GO" id="GO:0005634">
    <property type="term" value="C:nucleus"/>
    <property type="evidence" value="ECO:0007669"/>
    <property type="project" value="UniProtKB-SubCell"/>
</dbReference>
<keyword evidence="11" id="KW-1185">Reference proteome</keyword>
<dbReference type="PANTHER" id="PTHR31313:SF81">
    <property type="entry name" value="TY1 ENHANCER ACTIVATOR"/>
    <property type="match status" value="1"/>
</dbReference>
<dbReference type="Proteomes" id="UP000054007">
    <property type="component" value="Unassembled WGS sequence"/>
</dbReference>
<evidence type="ECO:0000256" key="1">
    <source>
        <dbReference type="ARBA" id="ARBA00004123"/>
    </source>
</evidence>
<dbReference type="CDD" id="cd12148">
    <property type="entry name" value="fungal_TF_MHR"/>
    <property type="match status" value="1"/>
</dbReference>
<comment type="subcellular location">
    <subcellularLocation>
        <location evidence="1">Nucleus</location>
    </subcellularLocation>
</comment>
<dbReference type="InterPro" id="IPR001138">
    <property type="entry name" value="Zn2Cys6_DnaBD"/>
</dbReference>
<dbReference type="InterPro" id="IPR051615">
    <property type="entry name" value="Transcr_Regulatory_Elem"/>
</dbReference>
<evidence type="ECO:0000256" key="7">
    <source>
        <dbReference type="ARBA" id="ARBA00023242"/>
    </source>
</evidence>
<dbReference type="Pfam" id="PF04082">
    <property type="entry name" value="Fungal_trans"/>
    <property type="match status" value="1"/>
</dbReference>
<accession>A0A0D7BS07</accession>
<dbReference type="PROSITE" id="PS00463">
    <property type="entry name" value="ZN2_CY6_FUNGAL_1"/>
    <property type="match status" value="1"/>
</dbReference>
<evidence type="ECO:0000313" key="11">
    <source>
        <dbReference type="Proteomes" id="UP000054007"/>
    </source>
</evidence>
<dbReference type="Pfam" id="PF00172">
    <property type="entry name" value="Zn_clus"/>
    <property type="match status" value="1"/>
</dbReference>
<dbReference type="InterPro" id="IPR007219">
    <property type="entry name" value="XnlR_reg_dom"/>
</dbReference>
<dbReference type="Gene3D" id="4.10.240.10">
    <property type="entry name" value="Zn(2)-C6 fungal-type DNA-binding domain"/>
    <property type="match status" value="1"/>
</dbReference>
<proteinExistence type="predicted"/>
<name>A0A0D7BS07_9AGAR</name>
<dbReference type="AlphaFoldDB" id="A0A0D7BS07"/>
<reference evidence="10 11" key="1">
    <citation type="journal article" date="2015" name="Fungal Genet. Biol.">
        <title>Evolution of novel wood decay mechanisms in Agaricales revealed by the genome sequences of Fistulina hepatica and Cylindrobasidium torrendii.</title>
        <authorList>
            <person name="Floudas D."/>
            <person name="Held B.W."/>
            <person name="Riley R."/>
            <person name="Nagy L.G."/>
            <person name="Koehler G."/>
            <person name="Ransdell A.S."/>
            <person name="Younus H."/>
            <person name="Chow J."/>
            <person name="Chiniquy J."/>
            <person name="Lipzen A."/>
            <person name="Tritt A."/>
            <person name="Sun H."/>
            <person name="Haridas S."/>
            <person name="LaButti K."/>
            <person name="Ohm R.A."/>
            <person name="Kues U."/>
            <person name="Blanchette R.A."/>
            <person name="Grigoriev I.V."/>
            <person name="Minto R.E."/>
            <person name="Hibbett D.S."/>
        </authorList>
    </citation>
    <scope>NUCLEOTIDE SEQUENCE [LARGE SCALE GENOMIC DNA]</scope>
    <source>
        <strain evidence="10 11">FP15055 ss-10</strain>
    </source>
</reference>
<keyword evidence="8" id="KW-1133">Transmembrane helix</keyword>